<gene>
    <name evidence="2" type="ORF">B7R21_05075</name>
</gene>
<feature type="transmembrane region" description="Helical" evidence="1">
    <location>
        <begin position="20"/>
        <end position="40"/>
    </location>
</feature>
<sequence>MKLLYSAQPRRRALQLVADASAVVSIISFVVLGVLAGVLLNSLASLGRGIEDAGTWLSGTMTDAADSLGGIPLIGPGASSPFRSAGDAGTMLADAGQRQQQLIGQASLVVGIVVAVVPIVAILLLWLRPRIRFVRRAAHSRLLSQTAAGRELLALRALVGSRPEALLALAPDPVAAWRAGHPPTIGALSALELRQAGVLSD</sequence>
<keyword evidence="1" id="KW-0472">Membrane</keyword>
<name>A0A3E0W0V0_9MICO</name>
<organism evidence="2 3">
    <name type="scientific">Subtercola boreus</name>
    <dbReference type="NCBI Taxonomy" id="120213"/>
    <lineage>
        <taxon>Bacteria</taxon>
        <taxon>Bacillati</taxon>
        <taxon>Actinomycetota</taxon>
        <taxon>Actinomycetes</taxon>
        <taxon>Micrococcales</taxon>
        <taxon>Microbacteriaceae</taxon>
        <taxon>Subtercola</taxon>
    </lineage>
</organism>
<reference evidence="2 3" key="1">
    <citation type="submission" date="2017-04" db="EMBL/GenBank/DDBJ databases">
        <title>Comparative genome analysis of Subtercola boreus.</title>
        <authorList>
            <person name="Cho Y.-J."/>
            <person name="Cho A."/>
            <person name="Kim O.-S."/>
            <person name="Lee J.-I."/>
        </authorList>
    </citation>
    <scope>NUCLEOTIDE SEQUENCE [LARGE SCALE GENOMIC DNA]</scope>
    <source>
        <strain evidence="2 3">P27444</strain>
    </source>
</reference>
<evidence type="ECO:0000256" key="1">
    <source>
        <dbReference type="SAM" id="Phobius"/>
    </source>
</evidence>
<keyword evidence="1" id="KW-0812">Transmembrane</keyword>
<feature type="transmembrane region" description="Helical" evidence="1">
    <location>
        <begin position="102"/>
        <end position="127"/>
    </location>
</feature>
<proteinExistence type="predicted"/>
<dbReference type="RefSeq" id="WP_116282151.1">
    <property type="nucleotide sequence ID" value="NZ_NBXA01000007.1"/>
</dbReference>
<dbReference type="EMBL" id="NBXA01000007">
    <property type="protein sequence ID" value="RFA15389.1"/>
    <property type="molecule type" value="Genomic_DNA"/>
</dbReference>
<accession>A0A3E0W0V0</accession>
<comment type="caution">
    <text evidence="2">The sequence shown here is derived from an EMBL/GenBank/DDBJ whole genome shotgun (WGS) entry which is preliminary data.</text>
</comment>
<protein>
    <submittedName>
        <fullName evidence="2">Uncharacterized protein</fullName>
    </submittedName>
</protein>
<dbReference type="Proteomes" id="UP000256709">
    <property type="component" value="Unassembled WGS sequence"/>
</dbReference>
<evidence type="ECO:0000313" key="3">
    <source>
        <dbReference type="Proteomes" id="UP000256709"/>
    </source>
</evidence>
<keyword evidence="1" id="KW-1133">Transmembrane helix</keyword>
<dbReference type="AlphaFoldDB" id="A0A3E0W0V0"/>
<dbReference type="OrthoDB" id="5198533at2"/>
<evidence type="ECO:0000313" key="2">
    <source>
        <dbReference type="EMBL" id="RFA15389.1"/>
    </source>
</evidence>